<dbReference type="Gene3D" id="3.40.50.300">
    <property type="entry name" value="P-loop containing nucleotide triphosphate hydrolases"/>
    <property type="match status" value="1"/>
</dbReference>
<dbReference type="Proteomes" id="UP000030428">
    <property type="component" value="Unassembled WGS sequence"/>
</dbReference>
<dbReference type="PANTHER" id="PTHR30195:SF15">
    <property type="entry name" value="TYPE I RESTRICTION ENZYME HINDI ENDONUCLEASE SUBUNIT"/>
    <property type="match status" value="1"/>
</dbReference>
<dbReference type="AlphaFoldDB" id="A0A4E0RA87"/>
<comment type="caution">
    <text evidence="3">The sequence shown here is derived from an EMBL/GenBank/DDBJ whole genome shotgun (WGS) entry which is preliminary data.</text>
</comment>
<dbReference type="SUPFAM" id="SSF52540">
    <property type="entry name" value="P-loop containing nucleoside triphosphate hydrolases"/>
    <property type="match status" value="1"/>
</dbReference>
<dbReference type="InterPro" id="IPR027417">
    <property type="entry name" value="P-loop_NTPase"/>
</dbReference>
<protein>
    <recommendedName>
        <fullName evidence="2">SWI2/SNF2 ATPase domain-containing protein</fullName>
    </recommendedName>
</protein>
<sequence length="119" mass="13298">MIWHTQGSGKSLSMVFYAGKIVQLLANPTILVITDRNDLDDQLFDTFAASKQLLRQAPTQANDRQHLKKLLKVASGGVVFTTIQKFQPDKGNVYETLSERQNIVVIADEAHRTQSMPLS</sequence>
<evidence type="ECO:0000313" key="4">
    <source>
        <dbReference type="Proteomes" id="UP000030428"/>
    </source>
</evidence>
<accession>A0A4E0RA87</accession>
<evidence type="ECO:0000259" key="2">
    <source>
        <dbReference type="Pfam" id="PF18766"/>
    </source>
</evidence>
<name>A0A4E0RA87_9GAMM</name>
<keyword evidence="4" id="KW-1185">Reference proteome</keyword>
<reference evidence="3 4" key="1">
    <citation type="journal article" date="2016" name="Front. Microbiol.">
        <title>Single-Cell (Meta-)Genomics of a Dimorphic Candidatus Thiomargarita nelsonii Reveals Genomic Plasticity.</title>
        <authorList>
            <person name="Flood B.E."/>
            <person name="Fliss P."/>
            <person name="Jones D.S."/>
            <person name="Dick G.J."/>
            <person name="Jain S."/>
            <person name="Kaster A.K."/>
            <person name="Winkel M."/>
            <person name="Mussmann M."/>
            <person name="Bailey J."/>
        </authorList>
    </citation>
    <scope>NUCLEOTIDE SEQUENCE [LARGE SCALE GENOMIC DNA]</scope>
    <source>
        <strain evidence="3">Hydrate Ridge</strain>
    </source>
</reference>
<dbReference type="PANTHER" id="PTHR30195">
    <property type="entry name" value="TYPE I SITE-SPECIFIC DEOXYRIBONUCLEASE PROTEIN SUBUNIT M AND R"/>
    <property type="match status" value="1"/>
</dbReference>
<gene>
    <name evidence="3" type="ORF">PN36_35525</name>
</gene>
<dbReference type="Pfam" id="PF18766">
    <property type="entry name" value="SWI2_SNF2"/>
    <property type="match status" value="1"/>
</dbReference>
<organism evidence="3 4">
    <name type="scientific">Candidatus Thiomargarita nelsonii</name>
    <dbReference type="NCBI Taxonomy" id="1003181"/>
    <lineage>
        <taxon>Bacteria</taxon>
        <taxon>Pseudomonadati</taxon>
        <taxon>Pseudomonadota</taxon>
        <taxon>Gammaproteobacteria</taxon>
        <taxon>Thiotrichales</taxon>
        <taxon>Thiotrichaceae</taxon>
        <taxon>Thiomargarita</taxon>
    </lineage>
</organism>
<dbReference type="InterPro" id="IPR040980">
    <property type="entry name" value="SWI2_SNF2"/>
</dbReference>
<feature type="domain" description="SWI2/SNF2 ATPase" evidence="2">
    <location>
        <begin position="1"/>
        <end position="115"/>
    </location>
</feature>
<dbReference type="InterPro" id="IPR051268">
    <property type="entry name" value="Type-I_R_enzyme_R_subunit"/>
</dbReference>
<proteinExistence type="predicted"/>
<dbReference type="GO" id="GO:0009307">
    <property type="term" value="P:DNA restriction-modification system"/>
    <property type="evidence" value="ECO:0007669"/>
    <property type="project" value="UniProtKB-KW"/>
</dbReference>
<keyword evidence="1" id="KW-0680">Restriction system</keyword>
<dbReference type="EMBL" id="JSZA02000474">
    <property type="protein sequence ID" value="TGN99616.1"/>
    <property type="molecule type" value="Genomic_DNA"/>
</dbReference>
<evidence type="ECO:0000256" key="1">
    <source>
        <dbReference type="ARBA" id="ARBA00022747"/>
    </source>
</evidence>
<evidence type="ECO:0000313" key="3">
    <source>
        <dbReference type="EMBL" id="TGN99616.1"/>
    </source>
</evidence>